<organism evidence="2">
    <name type="scientific">Nothobranchius pienaari</name>
    <dbReference type="NCBI Taxonomy" id="704102"/>
    <lineage>
        <taxon>Eukaryota</taxon>
        <taxon>Metazoa</taxon>
        <taxon>Chordata</taxon>
        <taxon>Craniata</taxon>
        <taxon>Vertebrata</taxon>
        <taxon>Euteleostomi</taxon>
        <taxon>Actinopterygii</taxon>
        <taxon>Neopterygii</taxon>
        <taxon>Teleostei</taxon>
        <taxon>Neoteleostei</taxon>
        <taxon>Acanthomorphata</taxon>
        <taxon>Ovalentaria</taxon>
        <taxon>Atherinomorphae</taxon>
        <taxon>Cyprinodontiformes</taxon>
        <taxon>Nothobranchiidae</taxon>
        <taxon>Nothobranchius</taxon>
    </lineage>
</organism>
<feature type="non-terminal residue" evidence="2">
    <location>
        <position position="63"/>
    </location>
</feature>
<evidence type="ECO:0000256" key="1">
    <source>
        <dbReference type="SAM" id="MobiDB-lite"/>
    </source>
</evidence>
<reference evidence="2" key="1">
    <citation type="submission" date="2016-05" db="EMBL/GenBank/DDBJ databases">
        <authorList>
            <person name="Lavstsen T."/>
            <person name="Jespersen J.S."/>
        </authorList>
    </citation>
    <scope>NUCLEOTIDE SEQUENCE</scope>
    <source>
        <tissue evidence="2">Brain</tissue>
    </source>
</reference>
<proteinExistence type="predicted"/>
<name>A0A1A8R410_9TELE</name>
<dbReference type="EMBL" id="HAEG01015692">
    <property type="protein sequence ID" value="SBS00810.1"/>
    <property type="molecule type" value="Transcribed_RNA"/>
</dbReference>
<gene>
    <name evidence="2" type="primary">Nfu_g_1_008723</name>
</gene>
<reference evidence="2" key="2">
    <citation type="submission" date="2016-06" db="EMBL/GenBank/DDBJ databases">
        <title>The genome of a short-lived fish provides insights into sex chromosome evolution and the genetic control of aging.</title>
        <authorList>
            <person name="Reichwald K."/>
            <person name="Felder M."/>
            <person name="Petzold A."/>
            <person name="Koch P."/>
            <person name="Groth M."/>
            <person name="Platzer M."/>
        </authorList>
    </citation>
    <scope>NUCLEOTIDE SEQUENCE</scope>
    <source>
        <tissue evidence="2">Brain</tissue>
    </source>
</reference>
<feature type="non-terminal residue" evidence="2">
    <location>
        <position position="1"/>
    </location>
</feature>
<evidence type="ECO:0000313" key="2">
    <source>
        <dbReference type="EMBL" id="SBS00810.1"/>
    </source>
</evidence>
<feature type="compositionally biased region" description="Polar residues" evidence="1">
    <location>
        <begin position="9"/>
        <end position="22"/>
    </location>
</feature>
<feature type="region of interest" description="Disordered" evidence="1">
    <location>
        <begin position="1"/>
        <end position="22"/>
    </location>
</feature>
<dbReference type="AlphaFoldDB" id="A0A1A8R410"/>
<accession>A0A1A8R410</accession>
<sequence length="63" mass="7146">FWRLHDQGAQYSDSSQNGENAGSQGFLIRKQLAVNELMSSNFPFTLEQAQSRITGHDVSERLF</sequence>
<protein>
    <submittedName>
        <fullName evidence="2">Uncharacterized protein</fullName>
    </submittedName>
</protein>